<comment type="caution">
    <text evidence="16">The sequence shown here is derived from an EMBL/GenBank/DDBJ whole genome shotgun (WGS) entry which is preliminary data.</text>
</comment>
<dbReference type="Pfam" id="PF06295">
    <property type="entry name" value="ZapG-like"/>
    <property type="match status" value="1"/>
</dbReference>
<evidence type="ECO:0000313" key="17">
    <source>
        <dbReference type="Proteomes" id="UP001169862"/>
    </source>
</evidence>
<keyword evidence="9" id="KW-0131">Cell cycle</keyword>
<evidence type="ECO:0000256" key="13">
    <source>
        <dbReference type="SAM" id="Coils"/>
    </source>
</evidence>
<evidence type="ECO:0000256" key="2">
    <source>
        <dbReference type="ARBA" id="ARBA00022475"/>
    </source>
</evidence>
<keyword evidence="6" id="KW-0133">Cell shape</keyword>
<evidence type="ECO:0000256" key="11">
    <source>
        <dbReference type="ARBA" id="ARBA00035703"/>
    </source>
</evidence>
<evidence type="ECO:0000256" key="8">
    <source>
        <dbReference type="ARBA" id="ARBA00023136"/>
    </source>
</evidence>
<dbReference type="InterPro" id="IPR009386">
    <property type="entry name" value="ZapG-like"/>
</dbReference>
<feature type="coiled-coil region" evidence="13">
    <location>
        <begin position="30"/>
        <end position="57"/>
    </location>
</feature>
<dbReference type="GO" id="GO:0051301">
    <property type="term" value="P:cell division"/>
    <property type="evidence" value="ECO:0007669"/>
    <property type="project" value="UniProtKB-KW"/>
</dbReference>
<evidence type="ECO:0000256" key="12">
    <source>
        <dbReference type="ARBA" id="ARBA00035727"/>
    </source>
</evidence>
<dbReference type="Proteomes" id="UP001169862">
    <property type="component" value="Unassembled WGS sequence"/>
</dbReference>
<evidence type="ECO:0000256" key="3">
    <source>
        <dbReference type="ARBA" id="ARBA00022519"/>
    </source>
</evidence>
<evidence type="ECO:0000256" key="6">
    <source>
        <dbReference type="ARBA" id="ARBA00022960"/>
    </source>
</evidence>
<feature type="region of interest" description="Disordered" evidence="14">
    <location>
        <begin position="102"/>
        <end position="174"/>
    </location>
</feature>
<keyword evidence="3" id="KW-0997">Cell inner membrane</keyword>
<comment type="subcellular location">
    <subcellularLocation>
        <location evidence="1">Cell inner membrane</location>
        <topology evidence="1">Single-pass membrane protein</topology>
    </subcellularLocation>
</comment>
<evidence type="ECO:0000313" key="16">
    <source>
        <dbReference type="EMBL" id="MDO6452694.1"/>
    </source>
</evidence>
<feature type="transmembrane region" description="Helical" evidence="15">
    <location>
        <begin position="6"/>
        <end position="25"/>
    </location>
</feature>
<sequence length="174" mass="19101">MEDNTLWIFSIVALVIGAIIGFLVGRSGGRSVKQQELDKVQQELDSYKKQVSGHFEETADLVNKMTESYRDVYKHLATSATTLCDATTAAAITSTLVPQLTEAKEVEQEEEVSEEALTATESDVEPPRDYAPKKPDEQGTLSESYGLKNAKETTAEVGETPEVETAEKKPEKSE</sequence>
<evidence type="ECO:0000256" key="9">
    <source>
        <dbReference type="ARBA" id="ARBA00023306"/>
    </source>
</evidence>
<gene>
    <name evidence="16" type="ORF">Q4490_03865</name>
</gene>
<keyword evidence="2" id="KW-1003">Cell membrane</keyword>
<dbReference type="GO" id="GO:0008360">
    <property type="term" value="P:regulation of cell shape"/>
    <property type="evidence" value="ECO:0007669"/>
    <property type="project" value="UniProtKB-KW"/>
</dbReference>
<evidence type="ECO:0000256" key="5">
    <source>
        <dbReference type="ARBA" id="ARBA00022692"/>
    </source>
</evidence>
<accession>A0AAW7XHZ3</accession>
<dbReference type="PANTHER" id="PTHR39579">
    <property type="entry name" value="INNER MEMBRANE PROTEIN YHCB"/>
    <property type="match status" value="1"/>
</dbReference>
<comment type="similarity">
    <text evidence="10">Belongs to the ZapG family.</text>
</comment>
<dbReference type="AlphaFoldDB" id="A0AAW7XHZ3"/>
<feature type="compositionally biased region" description="Basic and acidic residues" evidence="14">
    <location>
        <begin position="165"/>
        <end position="174"/>
    </location>
</feature>
<evidence type="ECO:0000256" key="14">
    <source>
        <dbReference type="SAM" id="MobiDB-lite"/>
    </source>
</evidence>
<organism evidence="16 17">
    <name type="scientific">Neptunomonas phycophila</name>
    <dbReference type="NCBI Taxonomy" id="1572645"/>
    <lineage>
        <taxon>Bacteria</taxon>
        <taxon>Pseudomonadati</taxon>
        <taxon>Pseudomonadota</taxon>
        <taxon>Gammaproteobacteria</taxon>
        <taxon>Oceanospirillales</taxon>
        <taxon>Oceanospirillaceae</taxon>
        <taxon>Neptunomonas</taxon>
    </lineage>
</organism>
<protein>
    <recommendedName>
        <fullName evidence="11">Z-ring associated protein G</fullName>
    </recommendedName>
    <alternativeName>
        <fullName evidence="12">Cell division protein ZapG</fullName>
    </alternativeName>
</protein>
<name>A0AAW7XHZ3_9GAMM</name>
<evidence type="ECO:0000256" key="7">
    <source>
        <dbReference type="ARBA" id="ARBA00022989"/>
    </source>
</evidence>
<evidence type="ECO:0000256" key="15">
    <source>
        <dbReference type="SAM" id="Phobius"/>
    </source>
</evidence>
<evidence type="ECO:0000256" key="1">
    <source>
        <dbReference type="ARBA" id="ARBA00004377"/>
    </source>
</evidence>
<keyword evidence="4" id="KW-0132">Cell division</keyword>
<keyword evidence="13" id="KW-0175">Coiled coil</keyword>
<keyword evidence="5 15" id="KW-0812">Transmembrane</keyword>
<dbReference type="EMBL" id="JAUOPG010000002">
    <property type="protein sequence ID" value="MDO6452694.1"/>
    <property type="molecule type" value="Genomic_DNA"/>
</dbReference>
<dbReference type="GO" id="GO:0005886">
    <property type="term" value="C:plasma membrane"/>
    <property type="evidence" value="ECO:0007669"/>
    <property type="project" value="UniProtKB-SubCell"/>
</dbReference>
<dbReference type="PANTHER" id="PTHR39579:SF1">
    <property type="entry name" value="INNER MEMBRANE PROTEIN YHCB"/>
    <property type="match status" value="1"/>
</dbReference>
<evidence type="ECO:0000256" key="10">
    <source>
        <dbReference type="ARBA" id="ARBA00035657"/>
    </source>
</evidence>
<proteinExistence type="inferred from homology"/>
<keyword evidence="8 15" id="KW-0472">Membrane</keyword>
<feature type="compositionally biased region" description="Basic and acidic residues" evidence="14">
    <location>
        <begin position="125"/>
        <end position="137"/>
    </location>
</feature>
<keyword evidence="7 15" id="KW-1133">Transmembrane helix</keyword>
<reference evidence="16" key="1">
    <citation type="submission" date="2023-07" db="EMBL/GenBank/DDBJ databases">
        <title>Genome content predicts the carbon catabolic preferences of heterotrophic bacteria.</title>
        <authorList>
            <person name="Gralka M."/>
        </authorList>
    </citation>
    <scope>NUCLEOTIDE SEQUENCE</scope>
    <source>
        <strain evidence="16">I2M16</strain>
    </source>
</reference>
<dbReference type="RefSeq" id="WP_290036946.1">
    <property type="nucleotide sequence ID" value="NZ_JAGDZI010000001.1"/>
</dbReference>
<evidence type="ECO:0000256" key="4">
    <source>
        <dbReference type="ARBA" id="ARBA00022618"/>
    </source>
</evidence>